<keyword evidence="4 8" id="KW-0812">Transmembrane</keyword>
<evidence type="ECO:0000256" key="1">
    <source>
        <dbReference type="ARBA" id="ARBA00004651"/>
    </source>
</evidence>
<feature type="transmembrane region" description="Helical" evidence="8">
    <location>
        <begin position="185"/>
        <end position="203"/>
    </location>
</feature>
<evidence type="ECO:0000313" key="11">
    <source>
        <dbReference type="Proteomes" id="UP000028123"/>
    </source>
</evidence>
<feature type="transmembrane region" description="Helical" evidence="8">
    <location>
        <begin position="256"/>
        <end position="273"/>
    </location>
</feature>
<feature type="region of interest" description="Disordered" evidence="7">
    <location>
        <begin position="300"/>
        <end position="321"/>
    </location>
</feature>
<dbReference type="Proteomes" id="UP000028123">
    <property type="component" value="Unassembled WGS sequence"/>
</dbReference>
<dbReference type="EMBL" id="JNVM01000001">
    <property type="protein sequence ID" value="KEQ27891.1"/>
    <property type="molecule type" value="Genomic_DNA"/>
</dbReference>
<keyword evidence="6 8" id="KW-0472">Membrane</keyword>
<evidence type="ECO:0000259" key="9">
    <source>
        <dbReference type="Pfam" id="PF00892"/>
    </source>
</evidence>
<feature type="transmembrane region" description="Helical" evidence="8">
    <location>
        <begin position="223"/>
        <end position="244"/>
    </location>
</feature>
<dbReference type="Pfam" id="PF00892">
    <property type="entry name" value="EamA"/>
    <property type="match status" value="2"/>
</dbReference>
<feature type="transmembrane region" description="Helical" evidence="8">
    <location>
        <begin position="7"/>
        <end position="27"/>
    </location>
</feature>
<proteinExistence type="inferred from homology"/>
<feature type="domain" description="EamA" evidence="9">
    <location>
        <begin position="8"/>
        <end position="141"/>
    </location>
</feature>
<dbReference type="SUPFAM" id="SSF103481">
    <property type="entry name" value="Multidrug resistance efflux transporter EmrE"/>
    <property type="match status" value="2"/>
</dbReference>
<keyword evidence="5 8" id="KW-1133">Transmembrane helix</keyword>
<feature type="transmembrane region" description="Helical" evidence="8">
    <location>
        <begin position="154"/>
        <end position="173"/>
    </location>
</feature>
<organism evidence="10 11">
    <name type="scientific">Paenibacillus tyrfis</name>
    <dbReference type="NCBI Taxonomy" id="1501230"/>
    <lineage>
        <taxon>Bacteria</taxon>
        <taxon>Bacillati</taxon>
        <taxon>Bacillota</taxon>
        <taxon>Bacilli</taxon>
        <taxon>Bacillales</taxon>
        <taxon>Paenibacillaceae</taxon>
        <taxon>Paenibacillus</taxon>
    </lineage>
</organism>
<feature type="transmembrane region" description="Helical" evidence="8">
    <location>
        <begin position="39"/>
        <end position="60"/>
    </location>
</feature>
<evidence type="ECO:0000256" key="2">
    <source>
        <dbReference type="ARBA" id="ARBA00007362"/>
    </source>
</evidence>
<dbReference type="InterPro" id="IPR000620">
    <property type="entry name" value="EamA_dom"/>
</dbReference>
<dbReference type="PANTHER" id="PTHR32322">
    <property type="entry name" value="INNER MEMBRANE TRANSPORTER"/>
    <property type="match status" value="1"/>
</dbReference>
<dbReference type="InterPro" id="IPR050638">
    <property type="entry name" value="AA-Vitamin_Transporters"/>
</dbReference>
<protein>
    <submittedName>
        <fullName evidence="10">Transporter</fullName>
    </submittedName>
</protein>
<dbReference type="eggNOG" id="COG0697">
    <property type="taxonomic scope" value="Bacteria"/>
</dbReference>
<gene>
    <name evidence="10" type="ORF">ET33_00235</name>
</gene>
<keyword evidence="11" id="KW-1185">Reference proteome</keyword>
<evidence type="ECO:0000313" key="10">
    <source>
        <dbReference type="EMBL" id="KEQ27891.1"/>
    </source>
</evidence>
<evidence type="ECO:0000256" key="7">
    <source>
        <dbReference type="SAM" id="MobiDB-lite"/>
    </source>
</evidence>
<evidence type="ECO:0000256" key="8">
    <source>
        <dbReference type="SAM" id="Phobius"/>
    </source>
</evidence>
<comment type="caution">
    <text evidence="10">The sequence shown here is derived from an EMBL/GenBank/DDBJ whole genome shotgun (WGS) entry which is preliminary data.</text>
</comment>
<evidence type="ECO:0000256" key="3">
    <source>
        <dbReference type="ARBA" id="ARBA00022475"/>
    </source>
</evidence>
<dbReference type="RefSeq" id="WP_036675067.1">
    <property type="nucleotide sequence ID" value="NZ_JNVM01000001.1"/>
</dbReference>
<feature type="domain" description="EamA" evidence="9">
    <location>
        <begin position="154"/>
        <end position="295"/>
    </location>
</feature>
<sequence length="321" mass="34499">MKTTGLRLAYMCAVLNAVIIGFSFLFTKQALESADPLDTLMFRFLLSAVVMSVPVASGWIKLDYSNKRIKDVLVLAVFYPVAFFAFQAFGLVHAGSAEGGILYAFTPVITMLLAAWFLKERTNAKQKLSIFLSVFGVVFVFVMNGRSIDVSNMNGLLLLFLSCVAFAGYSVLARSLSKRFSPWELSFVTTWLGFGSFLLISLGKHGMDGTLGKLFEPLGSGRFLVAIVYLGVLSSLVTSLLSNYVLSKMEASKMSVFSNLGTVVSIAAGALVLGETVTVYHLVGSVMIVAGVIGANRFGKKRQAPGQPAASDKSGEDPSRA</sequence>
<dbReference type="PANTHER" id="PTHR32322:SF18">
    <property type="entry name" value="S-ADENOSYLMETHIONINE_S-ADENOSYLHOMOCYSTEINE TRANSPORTER"/>
    <property type="match status" value="1"/>
</dbReference>
<feature type="transmembrane region" description="Helical" evidence="8">
    <location>
        <begin position="72"/>
        <end position="94"/>
    </location>
</feature>
<keyword evidence="3" id="KW-1003">Cell membrane</keyword>
<accession>A0A081PB18</accession>
<evidence type="ECO:0000256" key="6">
    <source>
        <dbReference type="ARBA" id="ARBA00023136"/>
    </source>
</evidence>
<dbReference type="AlphaFoldDB" id="A0A081PB18"/>
<name>A0A081PB18_9BACL</name>
<comment type="subcellular location">
    <subcellularLocation>
        <location evidence="1">Cell membrane</location>
        <topology evidence="1">Multi-pass membrane protein</topology>
    </subcellularLocation>
</comment>
<dbReference type="OrthoDB" id="1682095at2"/>
<feature type="transmembrane region" description="Helical" evidence="8">
    <location>
        <begin position="279"/>
        <end position="298"/>
    </location>
</feature>
<reference evidence="10 11" key="1">
    <citation type="submission" date="2014-06" db="EMBL/GenBank/DDBJ databases">
        <title>Draft genome sequence of Paenibacillus sp. MSt1.</title>
        <authorList>
            <person name="Aw Y.K."/>
            <person name="Ong K.S."/>
            <person name="Gan H.M."/>
            <person name="Lee S.M."/>
        </authorList>
    </citation>
    <scope>NUCLEOTIDE SEQUENCE [LARGE SCALE GENOMIC DNA]</scope>
    <source>
        <strain evidence="10 11">MSt1</strain>
    </source>
</reference>
<evidence type="ECO:0000256" key="4">
    <source>
        <dbReference type="ARBA" id="ARBA00022692"/>
    </source>
</evidence>
<dbReference type="GO" id="GO:0005886">
    <property type="term" value="C:plasma membrane"/>
    <property type="evidence" value="ECO:0007669"/>
    <property type="project" value="UniProtKB-SubCell"/>
</dbReference>
<dbReference type="InterPro" id="IPR037185">
    <property type="entry name" value="EmrE-like"/>
</dbReference>
<comment type="similarity">
    <text evidence="2">Belongs to the EamA transporter family.</text>
</comment>
<dbReference type="Gene3D" id="1.10.3730.20">
    <property type="match status" value="1"/>
</dbReference>
<feature type="transmembrane region" description="Helical" evidence="8">
    <location>
        <begin position="100"/>
        <end position="118"/>
    </location>
</feature>
<evidence type="ECO:0000256" key="5">
    <source>
        <dbReference type="ARBA" id="ARBA00022989"/>
    </source>
</evidence>
<feature type="transmembrane region" description="Helical" evidence="8">
    <location>
        <begin position="130"/>
        <end position="148"/>
    </location>
</feature>